<dbReference type="Proteomes" id="UP000001542">
    <property type="component" value="Unassembled WGS sequence"/>
</dbReference>
<dbReference type="SUPFAM" id="SSF49785">
    <property type="entry name" value="Galactose-binding domain-like"/>
    <property type="match status" value="1"/>
</dbReference>
<gene>
    <name evidence="1" type="ORF">TVAG_329070</name>
</gene>
<reference evidence="1" key="2">
    <citation type="journal article" date="2007" name="Science">
        <title>Draft genome sequence of the sexually transmitted pathogen Trichomonas vaginalis.</title>
        <authorList>
            <person name="Carlton J.M."/>
            <person name="Hirt R.P."/>
            <person name="Silva J.C."/>
            <person name="Delcher A.L."/>
            <person name="Schatz M."/>
            <person name="Zhao Q."/>
            <person name="Wortman J.R."/>
            <person name="Bidwell S.L."/>
            <person name="Alsmark U.C.M."/>
            <person name="Besteiro S."/>
            <person name="Sicheritz-Ponten T."/>
            <person name="Noel C.J."/>
            <person name="Dacks J.B."/>
            <person name="Foster P.G."/>
            <person name="Simillion C."/>
            <person name="Van de Peer Y."/>
            <person name="Miranda-Saavedra D."/>
            <person name="Barton G.J."/>
            <person name="Westrop G.D."/>
            <person name="Mueller S."/>
            <person name="Dessi D."/>
            <person name="Fiori P.L."/>
            <person name="Ren Q."/>
            <person name="Paulsen I."/>
            <person name="Zhang H."/>
            <person name="Bastida-Corcuera F.D."/>
            <person name="Simoes-Barbosa A."/>
            <person name="Brown M.T."/>
            <person name="Hayes R.D."/>
            <person name="Mukherjee M."/>
            <person name="Okumura C.Y."/>
            <person name="Schneider R."/>
            <person name="Smith A.J."/>
            <person name="Vanacova S."/>
            <person name="Villalvazo M."/>
            <person name="Haas B.J."/>
            <person name="Pertea M."/>
            <person name="Feldblyum T.V."/>
            <person name="Utterback T.R."/>
            <person name="Shu C.L."/>
            <person name="Osoegawa K."/>
            <person name="de Jong P.J."/>
            <person name="Hrdy I."/>
            <person name="Horvathova L."/>
            <person name="Zubacova Z."/>
            <person name="Dolezal P."/>
            <person name="Malik S.B."/>
            <person name="Logsdon J.M. Jr."/>
            <person name="Henze K."/>
            <person name="Gupta A."/>
            <person name="Wang C.C."/>
            <person name="Dunne R.L."/>
            <person name="Upcroft J.A."/>
            <person name="Upcroft P."/>
            <person name="White O."/>
            <person name="Salzberg S.L."/>
            <person name="Tang P."/>
            <person name="Chiu C.-H."/>
            <person name="Lee Y.-S."/>
            <person name="Embley T.M."/>
            <person name="Coombs G.H."/>
            <person name="Mottram J.C."/>
            <person name="Tachezy J."/>
            <person name="Fraser-Liggett C.M."/>
            <person name="Johnson P.J."/>
        </authorList>
    </citation>
    <scope>NUCLEOTIDE SEQUENCE [LARGE SCALE GENOMIC DNA]</scope>
    <source>
        <strain evidence="1">G3</strain>
    </source>
</reference>
<dbReference type="VEuPathDB" id="TrichDB:TVAGG3_0686800"/>
<evidence type="ECO:0000313" key="2">
    <source>
        <dbReference type="Proteomes" id="UP000001542"/>
    </source>
</evidence>
<name>A2EW48_TRIV3</name>
<accession>A2EW48</accession>
<evidence type="ECO:0000313" key="1">
    <source>
        <dbReference type="EMBL" id="EAY03134.1"/>
    </source>
</evidence>
<evidence type="ECO:0008006" key="3">
    <source>
        <dbReference type="Google" id="ProtNLM"/>
    </source>
</evidence>
<dbReference type="RefSeq" id="XP_001315357.1">
    <property type="nucleotide sequence ID" value="XM_001315322.1"/>
</dbReference>
<proteinExistence type="predicted"/>
<keyword evidence="2" id="KW-1185">Reference proteome</keyword>
<dbReference type="AlphaFoldDB" id="A2EW48"/>
<dbReference type="Gene3D" id="2.60.120.260">
    <property type="entry name" value="Galactose-binding domain-like"/>
    <property type="match status" value="1"/>
</dbReference>
<dbReference type="InterPro" id="IPR008979">
    <property type="entry name" value="Galactose-bd-like_sf"/>
</dbReference>
<dbReference type="KEGG" id="tva:4760975"/>
<reference evidence="1" key="1">
    <citation type="submission" date="2006-10" db="EMBL/GenBank/DDBJ databases">
        <authorList>
            <person name="Amadeo P."/>
            <person name="Zhao Q."/>
            <person name="Wortman J."/>
            <person name="Fraser-Liggett C."/>
            <person name="Carlton J."/>
        </authorList>
    </citation>
    <scope>NUCLEOTIDE SEQUENCE</scope>
    <source>
        <strain evidence="1">G3</strain>
    </source>
</reference>
<dbReference type="InParanoid" id="A2EW48"/>
<sequence>MARFYKLGKVNINVSGSSTQYINGSRQLTKPSYAVDQVDKTYDWCSNCGNTPEEQPWIVFSIKDSPLSISGYYLRVGCCKYNGCCCEELGYCSRCCLYSWAFQISDDAKNWKEVHRVEKDIKAEYCAERQYDFKQAYKAKYFRLIQTEACPGEPPCLSLNKFEMFGDPNGEDASYIVYNEDEEDDVSIIGHLSKENRI</sequence>
<dbReference type="VEuPathDB" id="TrichDB:TVAG_329070"/>
<dbReference type="EMBL" id="DS113514">
    <property type="protein sequence ID" value="EAY03134.1"/>
    <property type="molecule type" value="Genomic_DNA"/>
</dbReference>
<organism evidence="1 2">
    <name type="scientific">Trichomonas vaginalis (strain ATCC PRA-98 / G3)</name>
    <dbReference type="NCBI Taxonomy" id="412133"/>
    <lineage>
        <taxon>Eukaryota</taxon>
        <taxon>Metamonada</taxon>
        <taxon>Parabasalia</taxon>
        <taxon>Trichomonadida</taxon>
        <taxon>Trichomonadidae</taxon>
        <taxon>Trichomonas</taxon>
    </lineage>
</organism>
<protein>
    <recommendedName>
        <fullName evidence="3">F5/8 type C domain-containing protein</fullName>
    </recommendedName>
</protein>